<dbReference type="GO" id="GO:0007165">
    <property type="term" value="P:signal transduction"/>
    <property type="evidence" value="ECO:0007669"/>
    <property type="project" value="UniProtKB-KW"/>
</dbReference>
<keyword evidence="11" id="KW-1185">Reference proteome</keyword>
<keyword evidence="5" id="KW-0472">Membrane</keyword>
<evidence type="ECO:0000256" key="1">
    <source>
        <dbReference type="ARBA" id="ARBA00004651"/>
    </source>
</evidence>
<evidence type="ECO:0000259" key="9">
    <source>
        <dbReference type="PROSITE" id="PS50111"/>
    </source>
</evidence>
<dbReference type="Gene3D" id="1.10.287.950">
    <property type="entry name" value="Methyl-accepting chemotaxis protein"/>
    <property type="match status" value="1"/>
</dbReference>
<dbReference type="SMART" id="SM01049">
    <property type="entry name" value="Cache_2"/>
    <property type="match status" value="1"/>
</dbReference>
<dbReference type="PANTHER" id="PTHR32089:SF112">
    <property type="entry name" value="LYSOZYME-LIKE PROTEIN-RELATED"/>
    <property type="match status" value="1"/>
</dbReference>
<dbReference type="RefSeq" id="WP_160795967.1">
    <property type="nucleotide sequence ID" value="NZ_WSSB01000005.1"/>
</dbReference>
<dbReference type="PANTHER" id="PTHR32089">
    <property type="entry name" value="METHYL-ACCEPTING CHEMOTAXIS PROTEIN MCPB"/>
    <property type="match status" value="1"/>
</dbReference>
<dbReference type="GO" id="GO:0004888">
    <property type="term" value="F:transmembrane signaling receptor activity"/>
    <property type="evidence" value="ECO:0007669"/>
    <property type="project" value="InterPro"/>
</dbReference>
<keyword evidence="6 8" id="KW-0807">Transducer</keyword>
<evidence type="ECO:0000256" key="6">
    <source>
        <dbReference type="ARBA" id="ARBA00023224"/>
    </source>
</evidence>
<dbReference type="GO" id="GO:0005886">
    <property type="term" value="C:plasma membrane"/>
    <property type="evidence" value="ECO:0007669"/>
    <property type="project" value="UniProtKB-SubCell"/>
</dbReference>
<evidence type="ECO:0000313" key="11">
    <source>
        <dbReference type="Proteomes" id="UP000467214"/>
    </source>
</evidence>
<evidence type="ECO:0000256" key="3">
    <source>
        <dbReference type="ARBA" id="ARBA00022692"/>
    </source>
</evidence>
<evidence type="ECO:0000256" key="8">
    <source>
        <dbReference type="PROSITE-ProRule" id="PRU00284"/>
    </source>
</evidence>
<dbReference type="EMBL" id="WSSB01000005">
    <property type="protein sequence ID" value="MXR36758.1"/>
    <property type="molecule type" value="Genomic_DNA"/>
</dbReference>
<dbReference type="InterPro" id="IPR033480">
    <property type="entry name" value="sCache_2"/>
</dbReference>
<dbReference type="AlphaFoldDB" id="A0A845BNJ7"/>
<keyword evidence="4" id="KW-1133">Transmembrane helix</keyword>
<dbReference type="GO" id="GO:0006935">
    <property type="term" value="P:chemotaxis"/>
    <property type="evidence" value="ECO:0007669"/>
    <property type="project" value="InterPro"/>
</dbReference>
<evidence type="ECO:0000256" key="5">
    <source>
        <dbReference type="ARBA" id="ARBA00023136"/>
    </source>
</evidence>
<dbReference type="InterPro" id="IPR004090">
    <property type="entry name" value="Chemotax_Me-accpt_rcpt"/>
</dbReference>
<evidence type="ECO:0000256" key="2">
    <source>
        <dbReference type="ARBA" id="ARBA00022475"/>
    </source>
</evidence>
<dbReference type="FunFam" id="1.10.287.950:FF:000001">
    <property type="entry name" value="Methyl-accepting chemotaxis sensory transducer"/>
    <property type="match status" value="1"/>
</dbReference>
<dbReference type="SMART" id="SM00283">
    <property type="entry name" value="MA"/>
    <property type="match status" value="1"/>
</dbReference>
<dbReference type="Pfam" id="PF17200">
    <property type="entry name" value="sCache_2"/>
    <property type="match status" value="1"/>
</dbReference>
<evidence type="ECO:0000256" key="4">
    <source>
        <dbReference type="ARBA" id="ARBA00022989"/>
    </source>
</evidence>
<organism evidence="10 11">
    <name type="scientific">Craterilacuibacter sinensis</name>
    <dbReference type="NCBI Taxonomy" id="2686017"/>
    <lineage>
        <taxon>Bacteria</taxon>
        <taxon>Pseudomonadati</taxon>
        <taxon>Pseudomonadota</taxon>
        <taxon>Betaproteobacteria</taxon>
        <taxon>Neisseriales</taxon>
        <taxon>Neisseriaceae</taxon>
        <taxon>Craterilacuibacter</taxon>
    </lineage>
</organism>
<comment type="similarity">
    <text evidence="7">Belongs to the methyl-accepting chemotaxis (MCP) protein family.</text>
</comment>
<dbReference type="Gene3D" id="3.30.450.20">
    <property type="entry name" value="PAS domain"/>
    <property type="match status" value="1"/>
</dbReference>
<sequence>MSVKKQLMTLLVAIVLGMVLMAAWGLHNLRSSLQESYQQEVIRLSESALTIIQSYEKAAASGQMPLAEAQARAKAAVMSSRYGKDGYFFILDGKMNFVAHPVKPQLVGSSMFALKTPDGRSLGDIFSQAMRENAAVYYPWPKPGSDEPVEKVSVVLKSAGWGWIVGTGIYTDEINADVQGHAIEQGIALLILILLLCGLVWKISSNIISQLGGEPAYARQVVREIAAGRLQTQVKLNAGDHDSLLAGIASMQNDLRAMVGQVVSASEELTGTVGALSSHVAQVAGRASQQSAAASAMAVSVEQMTQSVGVLSGNAEQARLLGARSGEFSREGGAVVRDAADEMRQINQKVDVASGTLSSLAGDVSGISSIVAVIRDIADQTNLLALNAAIEAARAGESGRGFAVVADEVRKLAERTSTATGEIVTKIGHIQQLSENTRSAMQDAVGKVVLGVGLTDQGQEAISRIEQSADAVQHAVQDISNALHEQVAASTDIAQHVEQVATSASDNAAIAAEAAGKTEAMLVLARQLQDSVQHFKLR</sequence>
<evidence type="ECO:0000313" key="10">
    <source>
        <dbReference type="EMBL" id="MXR36758.1"/>
    </source>
</evidence>
<protein>
    <submittedName>
        <fullName evidence="10">Methyl-accepting chemotaxis protein</fullName>
    </submittedName>
</protein>
<keyword evidence="2" id="KW-1003">Cell membrane</keyword>
<keyword evidence="3" id="KW-0812">Transmembrane</keyword>
<dbReference type="CDD" id="cd11386">
    <property type="entry name" value="MCP_signal"/>
    <property type="match status" value="1"/>
</dbReference>
<proteinExistence type="inferred from homology"/>
<dbReference type="SUPFAM" id="SSF58104">
    <property type="entry name" value="Methyl-accepting chemotaxis protein (MCP) signaling domain"/>
    <property type="match status" value="1"/>
</dbReference>
<comment type="subcellular location">
    <subcellularLocation>
        <location evidence="1">Cell membrane</location>
        <topology evidence="1">Multi-pass membrane protein</topology>
    </subcellularLocation>
</comment>
<accession>A0A845BNJ7</accession>
<dbReference type="Proteomes" id="UP000467214">
    <property type="component" value="Unassembled WGS sequence"/>
</dbReference>
<feature type="domain" description="Methyl-accepting transducer" evidence="9">
    <location>
        <begin position="265"/>
        <end position="501"/>
    </location>
</feature>
<dbReference type="InterPro" id="IPR004089">
    <property type="entry name" value="MCPsignal_dom"/>
</dbReference>
<name>A0A845BNJ7_9NEIS</name>
<comment type="caution">
    <text evidence="10">The sequence shown here is derived from an EMBL/GenBank/DDBJ whole genome shotgun (WGS) entry which is preliminary data.</text>
</comment>
<dbReference type="PRINTS" id="PR00260">
    <property type="entry name" value="CHEMTRNSDUCR"/>
</dbReference>
<evidence type="ECO:0000256" key="7">
    <source>
        <dbReference type="ARBA" id="ARBA00029447"/>
    </source>
</evidence>
<dbReference type="PROSITE" id="PS50111">
    <property type="entry name" value="CHEMOTAXIS_TRANSDUC_2"/>
    <property type="match status" value="1"/>
</dbReference>
<reference evidence="10 11" key="1">
    <citation type="submission" date="2019-12" db="EMBL/GenBank/DDBJ databases">
        <title>Neisseriaceae gen. nov. sp. Genome sequencing and assembly.</title>
        <authorList>
            <person name="Liu Z."/>
            <person name="Li A."/>
        </authorList>
    </citation>
    <scope>NUCLEOTIDE SEQUENCE [LARGE SCALE GENOMIC DNA]</scope>
    <source>
        <strain evidence="10 11">B2N2-7</strain>
    </source>
</reference>
<gene>
    <name evidence="10" type="ORF">GQF02_07225</name>
</gene>
<dbReference type="Pfam" id="PF00015">
    <property type="entry name" value="MCPsignal"/>
    <property type="match status" value="1"/>
</dbReference>